<evidence type="ECO:0000256" key="2">
    <source>
        <dbReference type="ARBA" id="ARBA00023015"/>
    </source>
</evidence>
<dbReference type="GO" id="GO:0005634">
    <property type="term" value="C:nucleus"/>
    <property type="evidence" value="ECO:0007669"/>
    <property type="project" value="UniProtKB-SubCell"/>
</dbReference>
<keyword evidence="9" id="KW-1185">Reference proteome</keyword>
<proteinExistence type="predicted"/>
<dbReference type="PANTHER" id="PTHR31140">
    <property type="entry name" value="B3 DOMAIN-CONTAINING TRANSCRIPTION FACTOR ABI3"/>
    <property type="match status" value="1"/>
</dbReference>
<dbReference type="Pfam" id="PF02362">
    <property type="entry name" value="B3"/>
    <property type="match status" value="1"/>
</dbReference>
<feature type="compositionally biased region" description="Basic residues" evidence="6">
    <location>
        <begin position="436"/>
        <end position="454"/>
    </location>
</feature>
<dbReference type="GO" id="GO:0003700">
    <property type="term" value="F:DNA-binding transcription factor activity"/>
    <property type="evidence" value="ECO:0007669"/>
    <property type="project" value="InterPro"/>
</dbReference>
<keyword evidence="5" id="KW-0539">Nucleus</keyword>
<reference evidence="8 9" key="2">
    <citation type="journal article" date="2017" name="Nature">
        <title>The Apostasia genome and the evolution of orchids.</title>
        <authorList>
            <person name="Zhang G.Q."/>
            <person name="Liu K.W."/>
            <person name="Li Z."/>
            <person name="Lohaus R."/>
            <person name="Hsiao Y.Y."/>
            <person name="Niu S.C."/>
            <person name="Wang J.Y."/>
            <person name="Lin Y.C."/>
            <person name="Xu Q."/>
            <person name="Chen L.J."/>
            <person name="Yoshida K."/>
            <person name="Fujiwara S."/>
            <person name="Wang Z.W."/>
            <person name="Zhang Y.Q."/>
            <person name="Mitsuda N."/>
            <person name="Wang M."/>
            <person name="Liu G.H."/>
            <person name="Pecoraro L."/>
            <person name="Huang H.X."/>
            <person name="Xiao X.J."/>
            <person name="Lin M."/>
            <person name="Wu X.Y."/>
            <person name="Wu W.L."/>
            <person name="Chen Y.Y."/>
            <person name="Chang S.B."/>
            <person name="Sakamoto S."/>
            <person name="Ohme-Takagi M."/>
            <person name="Yagi M."/>
            <person name="Zeng S.J."/>
            <person name="Shen C.Y."/>
            <person name="Yeh C.M."/>
            <person name="Luo Y.B."/>
            <person name="Tsai W.C."/>
            <person name="Van de Peer Y."/>
            <person name="Liu Z.J."/>
        </authorList>
    </citation>
    <scope>NUCLEOTIDE SEQUENCE [LARGE SCALE GENOMIC DNA]</scope>
    <source>
        <tissue evidence="8">The whole plant</tissue>
    </source>
</reference>
<organism evidence="8 9">
    <name type="scientific">Dendrobium catenatum</name>
    <dbReference type="NCBI Taxonomy" id="906689"/>
    <lineage>
        <taxon>Eukaryota</taxon>
        <taxon>Viridiplantae</taxon>
        <taxon>Streptophyta</taxon>
        <taxon>Embryophyta</taxon>
        <taxon>Tracheophyta</taxon>
        <taxon>Spermatophyta</taxon>
        <taxon>Magnoliopsida</taxon>
        <taxon>Liliopsida</taxon>
        <taxon>Asparagales</taxon>
        <taxon>Orchidaceae</taxon>
        <taxon>Epidendroideae</taxon>
        <taxon>Malaxideae</taxon>
        <taxon>Dendrobiinae</taxon>
        <taxon>Dendrobium</taxon>
    </lineage>
</organism>
<reference evidence="8 9" key="1">
    <citation type="journal article" date="2016" name="Sci. Rep.">
        <title>The Dendrobium catenatum Lindl. genome sequence provides insights into polysaccharide synthase, floral development and adaptive evolution.</title>
        <authorList>
            <person name="Zhang G.Q."/>
            <person name="Xu Q."/>
            <person name="Bian C."/>
            <person name="Tsai W.C."/>
            <person name="Yeh C.M."/>
            <person name="Liu K.W."/>
            <person name="Yoshida K."/>
            <person name="Zhang L.S."/>
            <person name="Chang S.B."/>
            <person name="Chen F."/>
            <person name="Shi Y."/>
            <person name="Su Y.Y."/>
            <person name="Zhang Y.Q."/>
            <person name="Chen L.J."/>
            <person name="Yin Y."/>
            <person name="Lin M."/>
            <person name="Huang H."/>
            <person name="Deng H."/>
            <person name="Wang Z.W."/>
            <person name="Zhu S.L."/>
            <person name="Zhao X."/>
            <person name="Deng C."/>
            <person name="Niu S.C."/>
            <person name="Huang J."/>
            <person name="Wang M."/>
            <person name="Liu G.H."/>
            <person name="Yang H.J."/>
            <person name="Xiao X.J."/>
            <person name="Hsiao Y.Y."/>
            <person name="Wu W.L."/>
            <person name="Chen Y.Y."/>
            <person name="Mitsuda N."/>
            <person name="Ohme-Takagi M."/>
            <person name="Luo Y.B."/>
            <person name="Van de Peer Y."/>
            <person name="Liu Z.J."/>
        </authorList>
    </citation>
    <scope>NUCLEOTIDE SEQUENCE [LARGE SCALE GENOMIC DNA]</scope>
    <source>
        <tissue evidence="8">The whole plant</tissue>
    </source>
</reference>
<dbReference type="Gene3D" id="2.40.330.10">
    <property type="entry name" value="DNA-binding pseudobarrel domain"/>
    <property type="match status" value="1"/>
</dbReference>
<keyword evidence="3" id="KW-0238">DNA-binding</keyword>
<feature type="region of interest" description="Disordered" evidence="6">
    <location>
        <begin position="74"/>
        <end position="107"/>
    </location>
</feature>
<dbReference type="InterPro" id="IPR015300">
    <property type="entry name" value="DNA-bd_pseudobarrel_sf"/>
</dbReference>
<protein>
    <submittedName>
        <fullName evidence="8">Regulatory protein viviparous-1</fullName>
    </submittedName>
</protein>
<dbReference type="GO" id="GO:0003677">
    <property type="term" value="F:DNA binding"/>
    <property type="evidence" value="ECO:0007669"/>
    <property type="project" value="UniProtKB-KW"/>
</dbReference>
<dbReference type="PANTHER" id="PTHR31140:SF81">
    <property type="entry name" value="B3 DOMAIN-CONTAINING TRANSCRIPTION FACTOR ABI3"/>
    <property type="match status" value="1"/>
</dbReference>
<evidence type="ECO:0000256" key="6">
    <source>
        <dbReference type="SAM" id="MobiDB-lite"/>
    </source>
</evidence>
<dbReference type="EMBL" id="KZ503823">
    <property type="protein sequence ID" value="PKU61187.1"/>
    <property type="molecule type" value="Genomic_DNA"/>
</dbReference>
<evidence type="ECO:0000256" key="1">
    <source>
        <dbReference type="ARBA" id="ARBA00004123"/>
    </source>
</evidence>
<feature type="region of interest" description="Disordered" evidence="6">
    <location>
        <begin position="265"/>
        <end position="306"/>
    </location>
</feature>
<comment type="subcellular location">
    <subcellularLocation>
        <location evidence="1">Nucleus</location>
    </subcellularLocation>
</comment>
<name>A0A2I0VCQ8_9ASPA</name>
<evidence type="ECO:0000256" key="4">
    <source>
        <dbReference type="ARBA" id="ARBA00023163"/>
    </source>
</evidence>
<gene>
    <name evidence="8" type="primary">VP1</name>
    <name evidence="8" type="ORF">MA16_Dca022899</name>
</gene>
<feature type="compositionally biased region" description="Pro residues" evidence="6">
    <location>
        <begin position="283"/>
        <end position="298"/>
    </location>
</feature>
<accession>A0A2I0VCQ8</accession>
<dbReference type="AlphaFoldDB" id="A0A2I0VCQ8"/>
<evidence type="ECO:0000259" key="7">
    <source>
        <dbReference type="PROSITE" id="PS50863"/>
    </source>
</evidence>
<dbReference type="SUPFAM" id="SSF101936">
    <property type="entry name" value="DNA-binding pseudobarrel domain"/>
    <property type="match status" value="1"/>
</dbReference>
<dbReference type="OrthoDB" id="757982at2759"/>
<dbReference type="STRING" id="906689.A0A2I0VCQ8"/>
<feature type="compositionally biased region" description="Basic and acidic residues" evidence="6">
    <location>
        <begin position="20"/>
        <end position="34"/>
    </location>
</feature>
<evidence type="ECO:0000313" key="8">
    <source>
        <dbReference type="EMBL" id="PKU61187.1"/>
    </source>
</evidence>
<keyword evidence="4" id="KW-0804">Transcription</keyword>
<evidence type="ECO:0000313" key="9">
    <source>
        <dbReference type="Proteomes" id="UP000233837"/>
    </source>
</evidence>
<sequence length="701" mass="77043">MGDFEAGEMEFDGGEASSVNDKKVEELAGEEEKSMTPSQVEDMLIDMEESAQKLIFSDEEDAFPSLADFGCLSSPSASASYSSAASTLPKQSTSSSSSSSSFSSSSPWSFLFTPTETDGGMHPAAASEDPLAPITDAGFDILGDDIDLWETCTDEPIESTWDSSRSFFPDERNWAGGSGGDQQPGNEEKLGFLSGGDDCSSEDLANVFLEWLKENKDLISPEDLRSIKLKRSTIECAARRLGGGKQGRVQLLKLILDWVQNHHLKKRRRRNRGSTRDQELPTYAPPPLLPPPTIPLPPTHIATTSNPNIDFYQETVPCNSWMPYAGESSCPPVMPGYRGEAPAVAVPSYHYYNDQAFSAHPWQQLLSPASTSSVIHYAPFGQQSPSPSLQNFPVPVQVPVPVPVQVPVPVPVPVQAPPQYLPMYYPGQTASATKEARKKRMARHRKSSSLHPHRSQQQQNQQLQSSDNIIVTEETSSSHSSVNKDNASNFPSLPADIPSSPAATLAAVAPSPPTITPMHEENYLHKRTTSPGERRRDGIKSENNYKFLLRKVLKQSDVGSLGRIVLPKKEAEIHLPMLDSRDGIPIEMEDIGASRVWNMRYRFWPNNKSRMYLLENTGDFVKSNGLQEGDFIVIYSDAKSGKYMIRGVKVRQAVDMIKGTSNRNPAGKAHQKKEKSSSTMAAVSQLLADDKGKSLCTDHQE</sequence>
<dbReference type="PROSITE" id="PS50863">
    <property type="entry name" value="B3"/>
    <property type="match status" value="1"/>
</dbReference>
<feature type="region of interest" description="Disordered" evidence="6">
    <location>
        <begin position="659"/>
        <end position="683"/>
    </location>
</feature>
<dbReference type="InterPro" id="IPR003340">
    <property type="entry name" value="B3_DNA-bd"/>
</dbReference>
<evidence type="ECO:0000256" key="5">
    <source>
        <dbReference type="ARBA" id="ARBA00023242"/>
    </source>
</evidence>
<evidence type="ECO:0000256" key="3">
    <source>
        <dbReference type="ARBA" id="ARBA00023125"/>
    </source>
</evidence>
<dbReference type="InterPro" id="IPR044800">
    <property type="entry name" value="LEC2-like"/>
</dbReference>
<feature type="compositionally biased region" description="Low complexity" evidence="6">
    <location>
        <begin position="455"/>
        <end position="481"/>
    </location>
</feature>
<feature type="compositionally biased region" description="Acidic residues" evidence="6">
    <location>
        <begin position="1"/>
        <end position="13"/>
    </location>
</feature>
<feature type="region of interest" description="Disordered" evidence="6">
    <location>
        <begin position="430"/>
        <end position="539"/>
    </location>
</feature>
<dbReference type="SMART" id="SM01019">
    <property type="entry name" value="B3"/>
    <property type="match status" value="1"/>
</dbReference>
<keyword evidence="2" id="KW-0805">Transcription regulation</keyword>
<feature type="region of interest" description="Disordered" evidence="6">
    <location>
        <begin position="1"/>
        <end position="46"/>
    </location>
</feature>
<feature type="domain" description="TF-B3" evidence="7">
    <location>
        <begin position="549"/>
        <end position="651"/>
    </location>
</feature>
<dbReference type="Proteomes" id="UP000233837">
    <property type="component" value="Unassembled WGS sequence"/>
</dbReference>
<dbReference type="FunFam" id="2.40.330.10:FF:000003">
    <property type="entry name" value="B3 domain-containing transcription factor FUS3"/>
    <property type="match status" value="1"/>
</dbReference>
<dbReference type="CDD" id="cd10015">
    <property type="entry name" value="BfiI_C_EcoRII_N_B3"/>
    <property type="match status" value="1"/>
</dbReference>